<dbReference type="EMBL" id="JABBWD010000017">
    <property type="protein sequence ID" value="KAG1778060.1"/>
    <property type="molecule type" value="Genomic_DNA"/>
</dbReference>
<comment type="caution">
    <text evidence="3">The sequence shown here is derived from an EMBL/GenBank/DDBJ whole genome shotgun (WGS) entry which is preliminary data.</text>
</comment>
<keyword evidence="1" id="KW-0479">Metal-binding</keyword>
<dbReference type="Gene3D" id="1.10.1170.10">
    <property type="entry name" value="Inhibitor Of Apoptosis Protein (2mihbC-IAP-1), Chain A"/>
    <property type="match status" value="2"/>
</dbReference>
<dbReference type="Pfam" id="PF00653">
    <property type="entry name" value="BIR"/>
    <property type="match status" value="2"/>
</dbReference>
<dbReference type="SMART" id="SM00238">
    <property type="entry name" value="BIR"/>
    <property type="match status" value="2"/>
</dbReference>
<gene>
    <name evidence="3" type="ORF">EV702DRAFT_968587</name>
</gene>
<organism evidence="3 4">
    <name type="scientific">Suillus placidus</name>
    <dbReference type="NCBI Taxonomy" id="48579"/>
    <lineage>
        <taxon>Eukaryota</taxon>
        <taxon>Fungi</taxon>
        <taxon>Dikarya</taxon>
        <taxon>Basidiomycota</taxon>
        <taxon>Agaricomycotina</taxon>
        <taxon>Agaricomycetes</taxon>
        <taxon>Agaricomycetidae</taxon>
        <taxon>Boletales</taxon>
        <taxon>Suillineae</taxon>
        <taxon>Suillaceae</taxon>
        <taxon>Suillus</taxon>
    </lineage>
</organism>
<accession>A0A9P6ZWJ0</accession>
<sequence length="204" mass="23138">MESLQARIDSFLKSKRVKKSSKSNSTSATVKWPHPFSFNANPHTLAEAGFYWVPSWEDRDSVACFLCHKELSDWDEEDDPFLIHWQKCGSTCAWAIVRCGLSEDIAEGGSFVFLNKKRLPTSKAMEKARLQTFGEDLWPHDKQDDHGASSKKMAQGGFVYTPQTKGDDTVTCLYCNLSLGGWDTDDDPMWVHEVLPLRHKVTHP</sequence>
<evidence type="ECO:0000256" key="1">
    <source>
        <dbReference type="ARBA" id="ARBA00022723"/>
    </source>
</evidence>
<evidence type="ECO:0000256" key="2">
    <source>
        <dbReference type="ARBA" id="ARBA00022833"/>
    </source>
</evidence>
<protein>
    <recommendedName>
        <fullName evidence="5">Inhibitor of apoptosis repeat-containing protein</fullName>
    </recommendedName>
</protein>
<dbReference type="PANTHER" id="PTHR46771:SF5">
    <property type="entry name" value="DETERIN"/>
    <property type="match status" value="1"/>
</dbReference>
<evidence type="ECO:0008006" key="5">
    <source>
        <dbReference type="Google" id="ProtNLM"/>
    </source>
</evidence>
<dbReference type="InterPro" id="IPR051190">
    <property type="entry name" value="Baculoviral_IAP"/>
</dbReference>
<dbReference type="GO" id="GO:0046872">
    <property type="term" value="F:metal ion binding"/>
    <property type="evidence" value="ECO:0007669"/>
    <property type="project" value="UniProtKB-KW"/>
</dbReference>
<reference evidence="3" key="1">
    <citation type="journal article" date="2020" name="New Phytol.">
        <title>Comparative genomics reveals dynamic genome evolution in host specialist ectomycorrhizal fungi.</title>
        <authorList>
            <person name="Lofgren L.A."/>
            <person name="Nguyen N.H."/>
            <person name="Vilgalys R."/>
            <person name="Ruytinx J."/>
            <person name="Liao H.L."/>
            <person name="Branco S."/>
            <person name="Kuo A."/>
            <person name="LaButti K."/>
            <person name="Lipzen A."/>
            <person name="Andreopoulos W."/>
            <person name="Pangilinan J."/>
            <person name="Riley R."/>
            <person name="Hundley H."/>
            <person name="Na H."/>
            <person name="Barry K."/>
            <person name="Grigoriev I.V."/>
            <person name="Stajich J.E."/>
            <person name="Kennedy P.G."/>
        </authorList>
    </citation>
    <scope>NUCLEOTIDE SEQUENCE</scope>
    <source>
        <strain evidence="3">DOB743</strain>
    </source>
</reference>
<dbReference type="InterPro" id="IPR001370">
    <property type="entry name" value="BIR_rpt"/>
</dbReference>
<name>A0A9P6ZWJ0_9AGAM</name>
<dbReference type="PANTHER" id="PTHR46771">
    <property type="entry name" value="DETERIN"/>
    <property type="match status" value="1"/>
</dbReference>
<dbReference type="PROSITE" id="PS50143">
    <property type="entry name" value="BIR_REPEAT_2"/>
    <property type="match status" value="2"/>
</dbReference>
<dbReference type="Proteomes" id="UP000714275">
    <property type="component" value="Unassembled WGS sequence"/>
</dbReference>
<proteinExistence type="predicted"/>
<evidence type="ECO:0000313" key="3">
    <source>
        <dbReference type="EMBL" id="KAG1778060.1"/>
    </source>
</evidence>
<dbReference type="SUPFAM" id="SSF57924">
    <property type="entry name" value="Inhibitor of apoptosis (IAP) repeat"/>
    <property type="match status" value="2"/>
</dbReference>
<keyword evidence="2" id="KW-0862">Zinc</keyword>
<dbReference type="AlphaFoldDB" id="A0A9P6ZWJ0"/>
<keyword evidence="4" id="KW-1185">Reference proteome</keyword>
<dbReference type="OrthoDB" id="2196114at2759"/>
<evidence type="ECO:0000313" key="4">
    <source>
        <dbReference type="Proteomes" id="UP000714275"/>
    </source>
</evidence>